<comment type="caution">
    <text evidence="2">The sequence shown here is derived from an EMBL/GenBank/DDBJ whole genome shotgun (WGS) entry which is preliminary data.</text>
</comment>
<reference evidence="2 3" key="1">
    <citation type="submission" date="2021-10" db="EMBL/GenBank/DDBJ databases">
        <title>Lutispora strain m25 sp. nov., a thermophilic, non-spore-forming bacterium isolated from a lab-scale methanogenic bioreactor digesting anaerobic sludge.</title>
        <authorList>
            <person name="El Houari A."/>
            <person name="Mcdonald J."/>
        </authorList>
    </citation>
    <scope>NUCLEOTIDE SEQUENCE [LARGE SCALE GENOMIC DNA]</scope>
    <source>
        <strain evidence="3">m25</strain>
    </source>
</reference>
<evidence type="ECO:0000313" key="2">
    <source>
        <dbReference type="EMBL" id="MCQ1528563.1"/>
    </source>
</evidence>
<sequence>MIERKLVKLKEFSHTPYSYEKLSYCLNCNTYTTLSYKPCISCGKSKFISLVKQTELITKKHYTIHNILIIMAFFTAIAFSANFNQILLSVFAAFAVLALQIFVQRLYYKKHIQYTLARIVREDIGKMKEDMEQDLQSAMKDFESENFKEAYESLREIGAIIQNDFIRELKIQCLKRFELRKDMDLELDTLIVEDYNEDLIGYIFEIIKLNNDLITKKVMDYIVRYEEQVLDERNGQAIIINTCEAMLKSKSYIDIYKDFIVKYIGYMRKNRLIRLCSLLASNNKPDWQDLYEETFRVIKEKYRGDADFGAYL</sequence>
<organism evidence="2 3">
    <name type="scientific">Lutispora saccharofermentans</name>
    <dbReference type="NCBI Taxonomy" id="3024236"/>
    <lineage>
        <taxon>Bacteria</taxon>
        <taxon>Bacillati</taxon>
        <taxon>Bacillota</taxon>
        <taxon>Clostridia</taxon>
        <taxon>Lutisporales</taxon>
        <taxon>Lutisporaceae</taxon>
        <taxon>Lutispora</taxon>
    </lineage>
</organism>
<keyword evidence="1" id="KW-0812">Transmembrane</keyword>
<protein>
    <submittedName>
        <fullName evidence="2">Uncharacterized protein</fullName>
    </submittedName>
</protein>
<gene>
    <name evidence="2" type="ORF">LJD61_03265</name>
</gene>
<evidence type="ECO:0000313" key="3">
    <source>
        <dbReference type="Proteomes" id="UP001651880"/>
    </source>
</evidence>
<feature type="transmembrane region" description="Helical" evidence="1">
    <location>
        <begin position="62"/>
        <end position="80"/>
    </location>
</feature>
<dbReference type="RefSeq" id="WP_255226083.1">
    <property type="nucleotide sequence ID" value="NZ_JAJEKE010000002.1"/>
</dbReference>
<keyword evidence="3" id="KW-1185">Reference proteome</keyword>
<feature type="transmembrane region" description="Helical" evidence="1">
    <location>
        <begin position="86"/>
        <end position="108"/>
    </location>
</feature>
<evidence type="ECO:0000256" key="1">
    <source>
        <dbReference type="SAM" id="Phobius"/>
    </source>
</evidence>
<proteinExistence type="predicted"/>
<keyword evidence="1" id="KW-1133">Transmembrane helix</keyword>
<keyword evidence="1" id="KW-0472">Membrane</keyword>
<dbReference type="Proteomes" id="UP001651880">
    <property type="component" value="Unassembled WGS sequence"/>
</dbReference>
<accession>A0ABT1NBC8</accession>
<dbReference type="EMBL" id="JAJEKE010000002">
    <property type="protein sequence ID" value="MCQ1528563.1"/>
    <property type="molecule type" value="Genomic_DNA"/>
</dbReference>
<name>A0ABT1NBC8_9FIRM</name>